<reference evidence="3 4" key="1">
    <citation type="submission" date="2008-05" db="EMBL/GenBank/DDBJ databases">
        <title>Complete sequence of chromosome of Geobacter lovleyi SZ.</title>
        <authorList>
            <consortium name="US DOE Joint Genome Institute"/>
            <person name="Lucas S."/>
            <person name="Copeland A."/>
            <person name="Lapidus A."/>
            <person name="Glavina del Rio T."/>
            <person name="Dalin E."/>
            <person name="Tice H."/>
            <person name="Bruce D."/>
            <person name="Goodwin L."/>
            <person name="Pitluck S."/>
            <person name="Chertkov O."/>
            <person name="Meincke L."/>
            <person name="Brettin T."/>
            <person name="Detter J.C."/>
            <person name="Han C."/>
            <person name="Tapia R."/>
            <person name="Kuske C.R."/>
            <person name="Schmutz J."/>
            <person name="Larimer F."/>
            <person name="Land M."/>
            <person name="Hauser L."/>
            <person name="Kyrpides N."/>
            <person name="Mikhailova N."/>
            <person name="Sung Y."/>
            <person name="Fletcher K.E."/>
            <person name="Ritalahti K.M."/>
            <person name="Loeffler F.E."/>
            <person name="Richardson P."/>
        </authorList>
    </citation>
    <scope>NUCLEOTIDE SEQUENCE [LARGE SCALE GENOMIC DNA]</scope>
    <source>
        <strain evidence="4">ATCC BAA-1151 / DSM 17278 / SZ</strain>
    </source>
</reference>
<dbReference type="OrthoDB" id="9806096at2"/>
<dbReference type="Pfam" id="PF14235">
    <property type="entry name" value="DUF4337"/>
    <property type="match status" value="1"/>
</dbReference>
<dbReference type="RefSeq" id="WP_012468736.1">
    <property type="nucleotide sequence ID" value="NC_010814.1"/>
</dbReference>
<accession>B3E3W6</accession>
<keyword evidence="4" id="KW-1185">Reference proteome</keyword>
<dbReference type="Proteomes" id="UP000002420">
    <property type="component" value="Chromosome"/>
</dbReference>
<dbReference type="InterPro" id="IPR025570">
    <property type="entry name" value="DUF4337"/>
</dbReference>
<keyword evidence="2" id="KW-0812">Transmembrane</keyword>
<sequence>MPHKETREEKERWQNWLALSTAIMAVLAALTTLYMGKYSSRAIMSQGLESDQWAHYQAKSIKGHTFEISRQALELQYRSQKGLAAEVAADYETTLKKYADETKRYDSEKKEIKAKAEQIAKAKHTAQDMGGNFAYALIFLQIAIMLSSLSSLTKKKYLWYIALAANLGWIFFFLDGWLLFY</sequence>
<keyword evidence="1" id="KW-0175">Coiled coil</keyword>
<dbReference type="AlphaFoldDB" id="B3E3W6"/>
<feature type="transmembrane region" description="Helical" evidence="2">
    <location>
        <begin position="16"/>
        <end position="36"/>
    </location>
</feature>
<evidence type="ECO:0000313" key="4">
    <source>
        <dbReference type="Proteomes" id="UP000002420"/>
    </source>
</evidence>
<evidence type="ECO:0008006" key="5">
    <source>
        <dbReference type="Google" id="ProtNLM"/>
    </source>
</evidence>
<keyword evidence="2" id="KW-0472">Membrane</keyword>
<dbReference type="EMBL" id="CP001089">
    <property type="protein sequence ID" value="ACD94380.1"/>
    <property type="molecule type" value="Genomic_DNA"/>
</dbReference>
<dbReference type="HOGENOM" id="CLU_098538_1_0_7"/>
<dbReference type="KEGG" id="glo:Glov_0654"/>
<feature type="transmembrane region" description="Helical" evidence="2">
    <location>
        <begin position="133"/>
        <end position="151"/>
    </location>
</feature>
<proteinExistence type="predicted"/>
<organism evidence="3 4">
    <name type="scientific">Trichlorobacter lovleyi (strain ATCC BAA-1151 / DSM 17278 / SZ)</name>
    <name type="common">Geobacter lovleyi</name>
    <dbReference type="NCBI Taxonomy" id="398767"/>
    <lineage>
        <taxon>Bacteria</taxon>
        <taxon>Pseudomonadati</taxon>
        <taxon>Thermodesulfobacteriota</taxon>
        <taxon>Desulfuromonadia</taxon>
        <taxon>Geobacterales</taxon>
        <taxon>Geobacteraceae</taxon>
        <taxon>Trichlorobacter</taxon>
    </lineage>
</organism>
<feature type="coiled-coil region" evidence="1">
    <location>
        <begin position="95"/>
        <end position="125"/>
    </location>
</feature>
<name>B3E3W6_TRIL1</name>
<dbReference type="STRING" id="398767.Glov_0654"/>
<feature type="transmembrane region" description="Helical" evidence="2">
    <location>
        <begin position="157"/>
        <end position="180"/>
    </location>
</feature>
<evidence type="ECO:0000256" key="2">
    <source>
        <dbReference type="SAM" id="Phobius"/>
    </source>
</evidence>
<evidence type="ECO:0000313" key="3">
    <source>
        <dbReference type="EMBL" id="ACD94380.1"/>
    </source>
</evidence>
<keyword evidence="2" id="KW-1133">Transmembrane helix</keyword>
<evidence type="ECO:0000256" key="1">
    <source>
        <dbReference type="SAM" id="Coils"/>
    </source>
</evidence>
<protein>
    <recommendedName>
        <fullName evidence="5">DUF4337 domain-containing protein</fullName>
    </recommendedName>
</protein>
<gene>
    <name evidence="3" type="ordered locus">Glov_0654</name>
</gene>
<dbReference type="eggNOG" id="ENOG502Z7XD">
    <property type="taxonomic scope" value="Bacteria"/>
</dbReference>